<protein>
    <submittedName>
        <fullName evidence="2">Uncharacterized protein</fullName>
    </submittedName>
</protein>
<evidence type="ECO:0000256" key="1">
    <source>
        <dbReference type="SAM" id="Coils"/>
    </source>
</evidence>
<dbReference type="KEGG" id="fek:C1H87_11270"/>
<gene>
    <name evidence="2" type="ORF">C1H87_11270</name>
</gene>
<keyword evidence="1" id="KW-0175">Coiled coil</keyword>
<sequence length="217" mass="24644">MRKIILSIALLGITFGMNSQNQTIGLNYSFGFNPDNDNFTYNGASLGNYALGWYMLTSSAEARLSGYGGIKLFTNKNPRLTISYNGNVGIGTINPDMKLTVKGNIHAEEVKIDLNVPAPDYVFKKDYYLRSIEEVEDFIKENSHLPEIPSAKEFEQNGIMQAEMDMNLLKKIEELTLYTIQQEKKINKLEKENESLKLLATQFEALQKRLEKLENSK</sequence>
<dbReference type="RefSeq" id="WP_102755908.1">
    <property type="nucleotide sequence ID" value="NZ_CP025791.1"/>
</dbReference>
<dbReference type="OrthoDB" id="9808753at2"/>
<evidence type="ECO:0000313" key="3">
    <source>
        <dbReference type="Proteomes" id="UP000235826"/>
    </source>
</evidence>
<dbReference type="EMBL" id="CP025791">
    <property type="protein sequence ID" value="AUP79253.1"/>
    <property type="molecule type" value="Genomic_DNA"/>
</dbReference>
<reference evidence="2 3" key="1">
    <citation type="submission" date="2018-01" db="EMBL/GenBank/DDBJ databases">
        <title>Complete genome sequence of Flavivirga eckloniae ECD14 isolated from seaweed Ecklonia cava.</title>
        <authorList>
            <person name="Lee J.H."/>
            <person name="Baik K.S."/>
            <person name="Seong C.N."/>
        </authorList>
    </citation>
    <scope>NUCLEOTIDE SEQUENCE [LARGE SCALE GENOMIC DNA]</scope>
    <source>
        <strain evidence="2 3">ECD14</strain>
    </source>
</reference>
<name>A0A2K9PQA3_9FLAO</name>
<keyword evidence="3" id="KW-1185">Reference proteome</keyword>
<evidence type="ECO:0000313" key="2">
    <source>
        <dbReference type="EMBL" id="AUP79253.1"/>
    </source>
</evidence>
<feature type="coiled-coil region" evidence="1">
    <location>
        <begin position="172"/>
        <end position="216"/>
    </location>
</feature>
<dbReference type="Proteomes" id="UP000235826">
    <property type="component" value="Chromosome"/>
</dbReference>
<organism evidence="2 3">
    <name type="scientific">Flavivirga eckloniae</name>
    <dbReference type="NCBI Taxonomy" id="1803846"/>
    <lineage>
        <taxon>Bacteria</taxon>
        <taxon>Pseudomonadati</taxon>
        <taxon>Bacteroidota</taxon>
        <taxon>Flavobacteriia</taxon>
        <taxon>Flavobacteriales</taxon>
        <taxon>Flavobacteriaceae</taxon>
        <taxon>Flavivirga</taxon>
    </lineage>
</organism>
<accession>A0A2K9PQA3</accession>
<dbReference type="AlphaFoldDB" id="A0A2K9PQA3"/>
<proteinExistence type="predicted"/>